<evidence type="ECO:0000313" key="1">
    <source>
        <dbReference type="EMBL" id="SFM63598.1"/>
    </source>
</evidence>
<proteinExistence type="predicted"/>
<dbReference type="RefSeq" id="WP_093476330.1">
    <property type="nucleotide sequence ID" value="NZ_FOUI01000010.1"/>
</dbReference>
<dbReference type="STRING" id="1720063.SAMN05216217_11025"/>
<dbReference type="AlphaFoldDB" id="A0A1I4SGJ1"/>
<gene>
    <name evidence="1" type="ORF">SAMN05216217_11025</name>
</gene>
<sequence>MDIQALRQRLQQASDEEHYGHALQHWLQQRSGELHRAIALGDNGDSNLLGFARAYIGQVPDLLEQAGEVARNHGLSEQVLPVLRVASTFFARPAELPAEHSGLLELLDEAYLAQRLIEEVNERYMAAGAGPLIPLNNTTANLIVHHLLGEPFSNQLDLAVQRAVERLLPARVFEQSAFADYRLASASQAARSAWASCSCLSSELGLSLRLPQCANHLPCPLDDQD</sequence>
<organism evidence="1 2">
    <name type="scientific">Halopseudomonas yangmingensis</name>
    <dbReference type="NCBI Taxonomy" id="1720063"/>
    <lineage>
        <taxon>Bacteria</taxon>
        <taxon>Pseudomonadati</taxon>
        <taxon>Pseudomonadota</taxon>
        <taxon>Gammaproteobacteria</taxon>
        <taxon>Pseudomonadales</taxon>
        <taxon>Pseudomonadaceae</taxon>
        <taxon>Halopseudomonas</taxon>
    </lineage>
</organism>
<protein>
    <submittedName>
        <fullName evidence="1">Uncharacterized protein</fullName>
    </submittedName>
</protein>
<dbReference type="OrthoDB" id="5731249at2"/>
<keyword evidence="2" id="KW-1185">Reference proteome</keyword>
<evidence type="ECO:0000313" key="2">
    <source>
        <dbReference type="Proteomes" id="UP000243629"/>
    </source>
</evidence>
<name>A0A1I4SGJ1_9GAMM</name>
<dbReference type="EMBL" id="FOUI01000010">
    <property type="protein sequence ID" value="SFM63598.1"/>
    <property type="molecule type" value="Genomic_DNA"/>
</dbReference>
<reference evidence="2" key="1">
    <citation type="submission" date="2016-10" db="EMBL/GenBank/DDBJ databases">
        <authorList>
            <person name="Varghese N."/>
            <person name="Submissions S."/>
        </authorList>
    </citation>
    <scope>NUCLEOTIDE SEQUENCE [LARGE SCALE GENOMIC DNA]</scope>
    <source>
        <strain evidence="2">DSM 24213</strain>
    </source>
</reference>
<dbReference type="Proteomes" id="UP000243629">
    <property type="component" value="Unassembled WGS sequence"/>
</dbReference>
<accession>A0A1I4SGJ1</accession>